<gene>
    <name evidence="2" type="ORF">GLW00_03550</name>
</gene>
<dbReference type="SUPFAM" id="SSF53756">
    <property type="entry name" value="UDP-Glycosyltransferase/glycogen phosphorylase"/>
    <property type="match status" value="1"/>
</dbReference>
<dbReference type="RefSeq" id="WP_160911277.1">
    <property type="nucleotide sequence ID" value="NZ_WMFA01000001.1"/>
</dbReference>
<dbReference type="InterPro" id="IPR001763">
    <property type="entry name" value="Rhodanese-like_dom"/>
</dbReference>
<dbReference type="GeneID" id="78006051"/>
<dbReference type="OrthoDB" id="9813638at2"/>
<dbReference type="GO" id="GO:0016757">
    <property type="term" value="F:glycosyltransferase activity"/>
    <property type="evidence" value="ECO:0007669"/>
    <property type="project" value="InterPro"/>
</dbReference>
<dbReference type="Proteomes" id="UP000450457">
    <property type="component" value="Unassembled WGS sequence"/>
</dbReference>
<dbReference type="InterPro" id="IPR001296">
    <property type="entry name" value="Glyco_trans_1"/>
</dbReference>
<dbReference type="Gene3D" id="3.40.50.2000">
    <property type="entry name" value="Glycogen Phosphorylase B"/>
    <property type="match status" value="2"/>
</dbReference>
<dbReference type="PANTHER" id="PTHR12526">
    <property type="entry name" value="GLYCOSYLTRANSFERASE"/>
    <property type="match status" value="1"/>
</dbReference>
<evidence type="ECO:0000259" key="1">
    <source>
        <dbReference type="PROSITE" id="PS50206"/>
    </source>
</evidence>
<dbReference type="PANTHER" id="PTHR12526:SF630">
    <property type="entry name" value="GLYCOSYLTRANSFERASE"/>
    <property type="match status" value="1"/>
</dbReference>
<sequence>MKKSILITVYNMEIGGIERSLINLLESFDYNRFEVDLLVFEHTGEFMDLIPEQVRVLPEIKSYSVFRRPIKDCVKEGHVITSFIRVVSKFQAGIKARRMKLIEGSGYIQMQLAMKNAVHFLPKLKAKYDVAISYAWPHEIVAERVPADLKIAWIHTDYSKLEIDHRLDLLQWAKFDHIISISEDVTRTFIDQYPSLEKRVHLMENISSPSFIMKRAEATINEWDSGNFSILSVGRLSFVKGYDRAVKALKILHDRGYTTIKWYVVGYGGYRKELVDLIKEHNLENHFVLLDKKINPYPYMKLCDLYVQPSRYEGKAVTVTEAMILQKPILLTNYPTANSQVIDGYNGIICGQTPEEIADSIQLLFEDDYLRIRLKNNIDPTTYGNTSEVEKLYAIIEDKSSYQNDLLMMKG</sequence>
<dbReference type="AlphaFoldDB" id="A0A845F7N7"/>
<protein>
    <submittedName>
        <fullName evidence="2">Glycosyltransferase</fullName>
    </submittedName>
</protein>
<organism evidence="2 3">
    <name type="scientific">Halobacillus litoralis</name>
    <dbReference type="NCBI Taxonomy" id="45668"/>
    <lineage>
        <taxon>Bacteria</taxon>
        <taxon>Bacillati</taxon>
        <taxon>Bacillota</taxon>
        <taxon>Bacilli</taxon>
        <taxon>Bacillales</taxon>
        <taxon>Bacillaceae</taxon>
        <taxon>Halobacillus</taxon>
    </lineage>
</organism>
<dbReference type="Pfam" id="PF00534">
    <property type="entry name" value="Glycos_transf_1"/>
    <property type="match status" value="1"/>
</dbReference>
<dbReference type="EMBL" id="WMFA01000001">
    <property type="protein sequence ID" value="MYL69909.1"/>
    <property type="molecule type" value="Genomic_DNA"/>
</dbReference>
<reference evidence="2 3" key="1">
    <citation type="submission" date="2019-11" db="EMBL/GenBank/DDBJ databases">
        <title>Genome sequences of 17 halophilic strains isolated from different environments.</title>
        <authorList>
            <person name="Furrow R.E."/>
        </authorList>
    </citation>
    <scope>NUCLEOTIDE SEQUENCE [LARGE SCALE GENOMIC DNA]</scope>
    <source>
        <strain evidence="2 3">SL-4</strain>
    </source>
</reference>
<name>A0A845F7N7_9BACI</name>
<evidence type="ECO:0000313" key="3">
    <source>
        <dbReference type="Proteomes" id="UP000450457"/>
    </source>
</evidence>
<dbReference type="CDD" id="cd03811">
    <property type="entry name" value="GT4_GT28_WabH-like"/>
    <property type="match status" value="1"/>
</dbReference>
<keyword evidence="2" id="KW-0808">Transferase</keyword>
<comment type="caution">
    <text evidence="2">The sequence shown here is derived from an EMBL/GenBank/DDBJ whole genome shotgun (WGS) entry which is preliminary data.</text>
</comment>
<proteinExistence type="predicted"/>
<accession>A0A845F7N7</accession>
<dbReference type="PROSITE" id="PS50206">
    <property type="entry name" value="RHODANESE_3"/>
    <property type="match status" value="1"/>
</dbReference>
<evidence type="ECO:0000313" key="2">
    <source>
        <dbReference type="EMBL" id="MYL69909.1"/>
    </source>
</evidence>
<feature type="domain" description="Rhodanese" evidence="1">
    <location>
        <begin position="244"/>
        <end position="279"/>
    </location>
</feature>